<dbReference type="Gene3D" id="2.60.40.10">
    <property type="entry name" value="Immunoglobulins"/>
    <property type="match status" value="1"/>
</dbReference>
<evidence type="ECO:0000259" key="3">
    <source>
        <dbReference type="PROSITE" id="PS50853"/>
    </source>
</evidence>
<gene>
    <name evidence="4" type="ORF">G7K_0961-t1</name>
</gene>
<dbReference type="STRING" id="698492.A0A0E9NA82"/>
<reference evidence="4 5" key="3">
    <citation type="journal article" date="2015" name="Genome Announc.">
        <title>Draft Genome Sequence of the Archiascomycetous Yeast Saitoella complicata.</title>
        <authorList>
            <person name="Yamauchi K."/>
            <person name="Kondo S."/>
            <person name="Hamamoto M."/>
            <person name="Takahashi Y."/>
            <person name="Ogura Y."/>
            <person name="Hayashi T."/>
            <person name="Nishida H."/>
        </authorList>
    </citation>
    <scope>NUCLEOTIDE SEQUENCE [LARGE SCALE GENOMIC DNA]</scope>
    <source>
        <strain evidence="4 5">NRRL Y-17804</strain>
    </source>
</reference>
<dbReference type="InterPro" id="IPR003961">
    <property type="entry name" value="FN3_dom"/>
</dbReference>
<feature type="coiled-coil region" evidence="1">
    <location>
        <begin position="266"/>
        <end position="300"/>
    </location>
</feature>
<feature type="region of interest" description="Disordered" evidence="2">
    <location>
        <begin position="194"/>
        <end position="264"/>
    </location>
</feature>
<feature type="domain" description="Fibronectin type-III" evidence="3">
    <location>
        <begin position="104"/>
        <end position="191"/>
    </location>
</feature>
<feature type="compositionally biased region" description="Low complexity" evidence="2">
    <location>
        <begin position="228"/>
        <end position="254"/>
    </location>
</feature>
<dbReference type="InterPro" id="IPR013783">
    <property type="entry name" value="Ig-like_fold"/>
</dbReference>
<dbReference type="AlphaFoldDB" id="A0A0E9NA82"/>
<feature type="compositionally biased region" description="Low complexity" evidence="2">
    <location>
        <begin position="528"/>
        <end position="537"/>
    </location>
</feature>
<feature type="region of interest" description="Disordered" evidence="2">
    <location>
        <begin position="495"/>
        <end position="537"/>
    </location>
</feature>
<reference evidence="4 5" key="1">
    <citation type="journal article" date="2011" name="J. Gen. Appl. Microbiol.">
        <title>Draft genome sequencing of the enigmatic yeast Saitoella complicata.</title>
        <authorList>
            <person name="Nishida H."/>
            <person name="Hamamoto M."/>
            <person name="Sugiyama J."/>
        </authorList>
    </citation>
    <scope>NUCLEOTIDE SEQUENCE [LARGE SCALE GENOMIC DNA]</scope>
    <source>
        <strain evidence="4 5">NRRL Y-17804</strain>
    </source>
</reference>
<organism evidence="4 5">
    <name type="scientific">Saitoella complicata (strain BCRC 22490 / CBS 7301 / JCM 7358 / NBRC 10748 / NRRL Y-17804)</name>
    <dbReference type="NCBI Taxonomy" id="698492"/>
    <lineage>
        <taxon>Eukaryota</taxon>
        <taxon>Fungi</taxon>
        <taxon>Dikarya</taxon>
        <taxon>Ascomycota</taxon>
        <taxon>Taphrinomycotina</taxon>
        <taxon>Taphrinomycotina incertae sedis</taxon>
        <taxon>Saitoella</taxon>
    </lineage>
</organism>
<feature type="region of interest" description="Disordered" evidence="2">
    <location>
        <begin position="554"/>
        <end position="583"/>
    </location>
</feature>
<evidence type="ECO:0000313" key="5">
    <source>
        <dbReference type="Proteomes" id="UP000033140"/>
    </source>
</evidence>
<feature type="compositionally biased region" description="Low complexity" evidence="2">
    <location>
        <begin position="627"/>
        <end position="647"/>
    </location>
</feature>
<evidence type="ECO:0000313" key="4">
    <source>
        <dbReference type="EMBL" id="GAO46739.1"/>
    </source>
</evidence>
<protein>
    <recommendedName>
        <fullName evidence="3">Fibronectin type-III domain-containing protein</fullName>
    </recommendedName>
</protein>
<dbReference type="EMBL" id="BACD03000005">
    <property type="protein sequence ID" value="GAO46739.1"/>
    <property type="molecule type" value="Genomic_DNA"/>
</dbReference>
<dbReference type="Gene3D" id="1.10.287.1490">
    <property type="match status" value="1"/>
</dbReference>
<feature type="region of interest" description="Disordered" evidence="2">
    <location>
        <begin position="312"/>
        <end position="351"/>
    </location>
</feature>
<dbReference type="OMA" id="LQHENEN"/>
<dbReference type="Pfam" id="PF00041">
    <property type="entry name" value="fn3"/>
    <property type="match status" value="1"/>
</dbReference>
<dbReference type="SMART" id="SM00060">
    <property type="entry name" value="FN3"/>
    <property type="match status" value="1"/>
</dbReference>
<feature type="region of interest" description="Disordered" evidence="2">
    <location>
        <begin position="725"/>
        <end position="809"/>
    </location>
</feature>
<dbReference type="Proteomes" id="UP000033140">
    <property type="component" value="Unassembled WGS sequence"/>
</dbReference>
<feature type="compositionally biased region" description="Low complexity" evidence="2">
    <location>
        <begin position="917"/>
        <end position="928"/>
    </location>
</feature>
<feature type="region of interest" description="Disordered" evidence="2">
    <location>
        <begin position="34"/>
        <end position="53"/>
    </location>
</feature>
<dbReference type="SUPFAM" id="SSF49265">
    <property type="entry name" value="Fibronectin type III"/>
    <property type="match status" value="1"/>
</dbReference>
<reference evidence="4 5" key="2">
    <citation type="journal article" date="2014" name="J. Gen. Appl. Microbiol.">
        <title>The early diverging ascomycetous budding yeast Saitoella complicata has three histone deacetylases belonging to the Clr6, Hos2, and Rpd3 lineages.</title>
        <authorList>
            <person name="Nishida H."/>
            <person name="Matsumoto T."/>
            <person name="Kondo S."/>
            <person name="Hamamoto M."/>
            <person name="Yoshikawa H."/>
        </authorList>
    </citation>
    <scope>NUCLEOTIDE SEQUENCE [LARGE SCALE GENOMIC DNA]</scope>
    <source>
        <strain evidence="4 5">NRRL Y-17804</strain>
    </source>
</reference>
<comment type="caution">
    <text evidence="4">The sequence shown here is derived from an EMBL/GenBank/DDBJ whole genome shotgun (WGS) entry which is preliminary data.</text>
</comment>
<proteinExistence type="predicted"/>
<feature type="compositionally biased region" description="Basic residues" evidence="2">
    <location>
        <begin position="517"/>
        <end position="527"/>
    </location>
</feature>
<dbReference type="CDD" id="cd00063">
    <property type="entry name" value="FN3"/>
    <property type="match status" value="1"/>
</dbReference>
<accession>A0A0E9NA82</accession>
<feature type="region of interest" description="Disordered" evidence="2">
    <location>
        <begin position="621"/>
        <end position="647"/>
    </location>
</feature>
<sequence>MLPWNGKQEVYAAATVRFGGVEIVYCSAALGGVPQRHTPRSSPSVRKNTTPTTITHPTYSDKTIQQGMLPLFFTLAALAWIVHRVSRILSIPIPTLVKLIGFDVPLPPKVSLDAVTKDSITLHWLPEKGGSVTKHVISMNGQPVGESEKRETSVTVTGLTPGQGYAVRIIAANAQNFQAPGEVIRVRTRRASYSDGTALENGHPTATTEDPEIHAHTHPRTPPIDAVSSPLNRRGLLSNRRSVSASSVDPASANTPPPEPATTETIESLTAQLEQIRRETTELEAQIQHVEEEHAVAEAVLLAELEGLREKKKEEDVARGQLRTETKTLEESKRSVEAHKTRAERALRGEEESVRKLKNEMRRRKEEIETTKQRVEKMRAQTAEEDVQAESRIIELQSEIAQTHGHIANLDAHIRDLSAQLKDLEAQHSLLAASLPEAEAREQELDEYEERAWNERQRLLERRYVEVFHQYSRAEEEWKRAQEAISLANGNGLNGAGVGRSGSPASPVTGEFETGRGKRKGGRRRNRGNGNLVGNGAAKLGYYGDGGSGMGMNGSGYGRHPPMSGYPEDEVASENGASAPLSPSLSALLPSNLFGQEDFPPSSTPSFYDIMRGVSSHNSGGVGALTGASGSPVSSSSGTPLSSPSISNQRLVSPLVPPGLGHAPAAGTGAVDRTANFSPPPTVDAQVDRHISPVSTLNGILLSPANDAAAGKIGSRRFGSFFGHSHQKQAPGVGVSDMKRGNTLPPIEPPALGTLSQKHTRSLPKSDLAPIGTRPRSGSAASQTSGPPMGVSAGNSPAAVGERRGSTVGLGGERRPFDSFFDPLSPSQLLQPGSAIGMDRWSTSSLPRPSMDGSSFGWPVTGADAGVLGRSPELTSSVFNPLDTTWSMNPARSPALGGVSMHNSPIVSSVAVSTSASASPVGSSATSTHLNPDARPFQSSLPGLGEKDSSPRASAFGSVASKKARFSFSRRGSSRFNPFGSLKDGIFGHRAAVEVHDVDVDVEKGGELEDVPAIDIDDEDHGYSAKDSA</sequence>
<keyword evidence="1" id="KW-0175">Coiled coil</keyword>
<feature type="region of interest" description="Disordered" evidence="2">
    <location>
        <begin position="917"/>
        <end position="956"/>
    </location>
</feature>
<name>A0A0E9NA82_SAICN</name>
<keyword evidence="5" id="KW-1185">Reference proteome</keyword>
<dbReference type="InterPro" id="IPR036116">
    <property type="entry name" value="FN3_sf"/>
</dbReference>
<evidence type="ECO:0000256" key="2">
    <source>
        <dbReference type="SAM" id="MobiDB-lite"/>
    </source>
</evidence>
<evidence type="ECO:0000256" key="1">
    <source>
        <dbReference type="SAM" id="Coils"/>
    </source>
</evidence>
<dbReference type="PROSITE" id="PS50853">
    <property type="entry name" value="FN3"/>
    <property type="match status" value="1"/>
</dbReference>